<dbReference type="InterPro" id="IPR003033">
    <property type="entry name" value="SCP2_sterol-bd_dom"/>
</dbReference>
<gene>
    <name evidence="2" type="ORF">ACIGXA_18340</name>
</gene>
<comment type="caution">
    <text evidence="2">The sequence shown here is derived from an EMBL/GenBank/DDBJ whole genome shotgun (WGS) entry which is preliminary data.</text>
</comment>
<feature type="domain" description="SCP2" evidence="1">
    <location>
        <begin position="68"/>
        <end position="144"/>
    </location>
</feature>
<name>A0ABW8CAR2_9ACTN</name>
<organism evidence="2 3">
    <name type="scientific">Streptomyces fildesensis</name>
    <dbReference type="NCBI Taxonomy" id="375757"/>
    <lineage>
        <taxon>Bacteria</taxon>
        <taxon>Bacillati</taxon>
        <taxon>Actinomycetota</taxon>
        <taxon>Actinomycetes</taxon>
        <taxon>Kitasatosporales</taxon>
        <taxon>Streptomycetaceae</taxon>
        <taxon>Streptomyces</taxon>
    </lineage>
</organism>
<evidence type="ECO:0000259" key="1">
    <source>
        <dbReference type="Pfam" id="PF02036"/>
    </source>
</evidence>
<dbReference type="SUPFAM" id="SSF55718">
    <property type="entry name" value="SCP-like"/>
    <property type="match status" value="1"/>
</dbReference>
<evidence type="ECO:0000313" key="3">
    <source>
        <dbReference type="Proteomes" id="UP001614394"/>
    </source>
</evidence>
<dbReference type="InterPro" id="IPR036527">
    <property type="entry name" value="SCP2_sterol-bd_dom_sf"/>
</dbReference>
<reference evidence="2 3" key="1">
    <citation type="submission" date="2024-10" db="EMBL/GenBank/DDBJ databases">
        <title>The Natural Products Discovery Center: Release of the First 8490 Sequenced Strains for Exploring Actinobacteria Biosynthetic Diversity.</title>
        <authorList>
            <person name="Kalkreuter E."/>
            <person name="Kautsar S.A."/>
            <person name="Yang D."/>
            <person name="Bader C.D."/>
            <person name="Teijaro C.N."/>
            <person name="Fluegel L."/>
            <person name="Davis C.M."/>
            <person name="Simpson J.R."/>
            <person name="Lauterbach L."/>
            <person name="Steele A.D."/>
            <person name="Gui C."/>
            <person name="Meng S."/>
            <person name="Li G."/>
            <person name="Viehrig K."/>
            <person name="Ye F."/>
            <person name="Su P."/>
            <person name="Kiefer A.F."/>
            <person name="Nichols A."/>
            <person name="Cepeda A.J."/>
            <person name="Yan W."/>
            <person name="Fan B."/>
            <person name="Jiang Y."/>
            <person name="Adhikari A."/>
            <person name="Zheng C.-J."/>
            <person name="Schuster L."/>
            <person name="Cowan T.M."/>
            <person name="Smanski M.J."/>
            <person name="Chevrette M.G."/>
            <person name="De Carvalho L.P.S."/>
            <person name="Shen B."/>
        </authorList>
    </citation>
    <scope>NUCLEOTIDE SEQUENCE [LARGE SCALE GENOMIC DNA]</scope>
    <source>
        <strain evidence="2 3">NPDC053399</strain>
    </source>
</reference>
<dbReference type="Proteomes" id="UP001614394">
    <property type="component" value="Unassembled WGS sequence"/>
</dbReference>
<protein>
    <submittedName>
        <fullName evidence="2">SCP2 sterol-binding domain-containing protein</fullName>
    </submittedName>
</protein>
<proteinExistence type="predicted"/>
<dbReference type="RefSeq" id="WP_399650233.1">
    <property type="nucleotide sequence ID" value="NZ_JBITYG010000005.1"/>
</dbReference>
<keyword evidence="3" id="KW-1185">Reference proteome</keyword>
<dbReference type="EMBL" id="JBITYG010000005">
    <property type="protein sequence ID" value="MFI9102480.1"/>
    <property type="molecule type" value="Genomic_DNA"/>
</dbReference>
<accession>A0ABW8CAR2</accession>
<dbReference type="Gene3D" id="3.30.1050.10">
    <property type="entry name" value="SCP2 sterol-binding domain"/>
    <property type="match status" value="1"/>
</dbReference>
<sequence length="155" mass="17314">MADIGDLDLDTLDFGTVEPKEFARIVKELPVRRIAELMSGPQRKRVLDEVFNRMETLFKPDVAGKRDALIRWRITNGDDARDVYETHIADGACTVSRQDSGRDPQLTLTMAAPEFLKLVSGNASGPALFFTRKLKIQGDIRLAGGLTYFFDIPKA</sequence>
<dbReference type="Pfam" id="PF02036">
    <property type="entry name" value="SCP2"/>
    <property type="match status" value="1"/>
</dbReference>
<evidence type="ECO:0000313" key="2">
    <source>
        <dbReference type="EMBL" id="MFI9102480.1"/>
    </source>
</evidence>